<protein>
    <recommendedName>
        <fullName evidence="2">Secreted protein</fullName>
    </recommendedName>
</protein>
<reference evidence="1" key="1">
    <citation type="submission" date="2022-10" db="EMBL/GenBank/DDBJ databases">
        <title>The complete genomes of actinobacterial strains from the NBC collection.</title>
        <authorList>
            <person name="Joergensen T.S."/>
            <person name="Alvarez Arevalo M."/>
            <person name="Sterndorff E.B."/>
            <person name="Faurdal D."/>
            <person name="Vuksanovic O."/>
            <person name="Mourched A.-S."/>
            <person name="Charusanti P."/>
            <person name="Shaw S."/>
            <person name="Blin K."/>
            <person name="Weber T."/>
        </authorList>
    </citation>
    <scope>NUCLEOTIDE SEQUENCE</scope>
    <source>
        <strain evidence="1">NBC_00049</strain>
    </source>
</reference>
<name>A0AAU2K2C0_9ACTN</name>
<organism evidence="1">
    <name type="scientific">Streptomyces sp. NBC_00049</name>
    <dbReference type="NCBI Taxonomy" id="2903617"/>
    <lineage>
        <taxon>Bacteria</taxon>
        <taxon>Bacillati</taxon>
        <taxon>Actinomycetota</taxon>
        <taxon>Actinomycetes</taxon>
        <taxon>Kitasatosporales</taxon>
        <taxon>Streptomycetaceae</taxon>
        <taxon>Streptomyces</taxon>
    </lineage>
</organism>
<accession>A0AAU2K2C0</accession>
<proteinExistence type="predicted"/>
<dbReference type="EMBL" id="CP108264">
    <property type="protein sequence ID" value="WTU78382.1"/>
    <property type="molecule type" value="Genomic_DNA"/>
</dbReference>
<dbReference type="AlphaFoldDB" id="A0AAU2K2C0"/>
<evidence type="ECO:0008006" key="2">
    <source>
        <dbReference type="Google" id="ProtNLM"/>
    </source>
</evidence>
<evidence type="ECO:0000313" key="1">
    <source>
        <dbReference type="EMBL" id="WTU78382.1"/>
    </source>
</evidence>
<gene>
    <name evidence="1" type="ORF">OG327_36600</name>
</gene>
<sequence>MTFLYLDVDGPLIPFGAGPYPAYAQGPETGNPLLSRIDPGLGPRLTGLRCDLVWATTWGEEANECVAPRLGLPALPVMTWPDPSEQGDQDERGARRGIHWKTPGLLRHAAGRPFVWVDDEITAADRAWVAAHHPGPALLHRVDPGRGLADADFAALHAWLSSERPPRTRRPVSAPPH</sequence>